<dbReference type="Proteomes" id="UP000275078">
    <property type="component" value="Unassembled WGS sequence"/>
</dbReference>
<keyword evidence="3" id="KW-1185">Reference proteome</keyword>
<evidence type="ECO:0000313" key="3">
    <source>
        <dbReference type="Proteomes" id="UP000275078"/>
    </source>
</evidence>
<name>A0A3N4I1S1_ASCIM</name>
<dbReference type="EMBL" id="ML119715">
    <property type="protein sequence ID" value="RPA78171.1"/>
    <property type="molecule type" value="Genomic_DNA"/>
</dbReference>
<organism evidence="2 3">
    <name type="scientific">Ascobolus immersus RN42</name>
    <dbReference type="NCBI Taxonomy" id="1160509"/>
    <lineage>
        <taxon>Eukaryota</taxon>
        <taxon>Fungi</taxon>
        <taxon>Dikarya</taxon>
        <taxon>Ascomycota</taxon>
        <taxon>Pezizomycotina</taxon>
        <taxon>Pezizomycetes</taxon>
        <taxon>Pezizales</taxon>
        <taxon>Ascobolaceae</taxon>
        <taxon>Ascobolus</taxon>
    </lineage>
</organism>
<accession>A0A3N4I1S1</accession>
<proteinExistence type="predicted"/>
<protein>
    <submittedName>
        <fullName evidence="2">Uncharacterized protein</fullName>
    </submittedName>
</protein>
<gene>
    <name evidence="2" type="ORF">BJ508DRAFT_329550</name>
</gene>
<evidence type="ECO:0000256" key="1">
    <source>
        <dbReference type="SAM" id="MobiDB-lite"/>
    </source>
</evidence>
<sequence>MHSHSPSTSRPTDMILHQRRSALRTRTQAGPRRSVCFQHAVEISLVPLNMSAGATQADECTRGRRARRLAAEEEPAALLVERSRPTPRRSRNRNTAAEESGRVARQREIETELEDLQAELDEMEIEEEASTREELAPEEMQRVAWLRRELDRLDGVSTRTLASRYVPDDVAMEGVVEGCGGDGLQTLLGAMRNVEDLTRLTALYGEGPYF</sequence>
<feature type="region of interest" description="Disordered" evidence="1">
    <location>
        <begin position="81"/>
        <end position="109"/>
    </location>
</feature>
<dbReference type="AlphaFoldDB" id="A0A3N4I1S1"/>
<reference evidence="2 3" key="1">
    <citation type="journal article" date="2018" name="Nat. Ecol. Evol.">
        <title>Pezizomycetes genomes reveal the molecular basis of ectomycorrhizal truffle lifestyle.</title>
        <authorList>
            <person name="Murat C."/>
            <person name="Payen T."/>
            <person name="Noel B."/>
            <person name="Kuo A."/>
            <person name="Morin E."/>
            <person name="Chen J."/>
            <person name="Kohler A."/>
            <person name="Krizsan K."/>
            <person name="Balestrini R."/>
            <person name="Da Silva C."/>
            <person name="Montanini B."/>
            <person name="Hainaut M."/>
            <person name="Levati E."/>
            <person name="Barry K.W."/>
            <person name="Belfiori B."/>
            <person name="Cichocki N."/>
            <person name="Clum A."/>
            <person name="Dockter R.B."/>
            <person name="Fauchery L."/>
            <person name="Guy J."/>
            <person name="Iotti M."/>
            <person name="Le Tacon F."/>
            <person name="Lindquist E.A."/>
            <person name="Lipzen A."/>
            <person name="Malagnac F."/>
            <person name="Mello A."/>
            <person name="Molinier V."/>
            <person name="Miyauchi S."/>
            <person name="Poulain J."/>
            <person name="Riccioni C."/>
            <person name="Rubini A."/>
            <person name="Sitrit Y."/>
            <person name="Splivallo R."/>
            <person name="Traeger S."/>
            <person name="Wang M."/>
            <person name="Zifcakova L."/>
            <person name="Wipf D."/>
            <person name="Zambonelli A."/>
            <person name="Paolocci F."/>
            <person name="Nowrousian M."/>
            <person name="Ottonello S."/>
            <person name="Baldrian P."/>
            <person name="Spatafora J.W."/>
            <person name="Henrissat B."/>
            <person name="Nagy L.G."/>
            <person name="Aury J.M."/>
            <person name="Wincker P."/>
            <person name="Grigoriev I.V."/>
            <person name="Bonfante P."/>
            <person name="Martin F.M."/>
        </authorList>
    </citation>
    <scope>NUCLEOTIDE SEQUENCE [LARGE SCALE GENOMIC DNA]</scope>
    <source>
        <strain evidence="2 3">RN42</strain>
    </source>
</reference>
<evidence type="ECO:0000313" key="2">
    <source>
        <dbReference type="EMBL" id="RPA78171.1"/>
    </source>
</evidence>
<feature type="compositionally biased region" description="Basic and acidic residues" evidence="1">
    <location>
        <begin position="99"/>
        <end position="109"/>
    </location>
</feature>